<comment type="caution">
    <text evidence="2">The sequence shown here is derived from an EMBL/GenBank/DDBJ whole genome shotgun (WGS) entry which is preliminary data.</text>
</comment>
<organism evidence="2 3">
    <name type="scientific">Tuber borchii</name>
    <name type="common">White truffle</name>
    <dbReference type="NCBI Taxonomy" id="42251"/>
    <lineage>
        <taxon>Eukaryota</taxon>
        <taxon>Fungi</taxon>
        <taxon>Dikarya</taxon>
        <taxon>Ascomycota</taxon>
        <taxon>Pezizomycotina</taxon>
        <taxon>Pezizomycetes</taxon>
        <taxon>Pezizales</taxon>
        <taxon>Tuberaceae</taxon>
        <taxon>Tuber</taxon>
    </lineage>
</organism>
<accession>A0A2T6ZGF5</accession>
<gene>
    <name evidence="2" type="ORF">B9Z19DRAFT_1133057</name>
</gene>
<reference evidence="2 3" key="1">
    <citation type="submission" date="2017-04" db="EMBL/GenBank/DDBJ databases">
        <title>Draft genome sequence of Tuber borchii Vittad., a whitish edible truffle.</title>
        <authorList>
            <consortium name="DOE Joint Genome Institute"/>
            <person name="Murat C."/>
            <person name="Kuo A."/>
            <person name="Barry K.W."/>
            <person name="Clum A."/>
            <person name="Dockter R.B."/>
            <person name="Fauchery L."/>
            <person name="Iotti M."/>
            <person name="Kohler A."/>
            <person name="Labutti K."/>
            <person name="Lindquist E.A."/>
            <person name="Lipzen A."/>
            <person name="Ohm R.A."/>
            <person name="Wang M."/>
            <person name="Grigoriev I.V."/>
            <person name="Zambonelli A."/>
            <person name="Martin F.M."/>
        </authorList>
    </citation>
    <scope>NUCLEOTIDE SEQUENCE [LARGE SCALE GENOMIC DNA]</scope>
    <source>
        <strain evidence="2 3">Tbo3840</strain>
    </source>
</reference>
<evidence type="ECO:0000256" key="1">
    <source>
        <dbReference type="SAM" id="MobiDB-lite"/>
    </source>
</evidence>
<keyword evidence="3" id="KW-1185">Reference proteome</keyword>
<evidence type="ECO:0000313" key="3">
    <source>
        <dbReference type="Proteomes" id="UP000244722"/>
    </source>
</evidence>
<feature type="region of interest" description="Disordered" evidence="1">
    <location>
        <begin position="1"/>
        <end position="20"/>
    </location>
</feature>
<dbReference type="Proteomes" id="UP000244722">
    <property type="component" value="Unassembled WGS sequence"/>
</dbReference>
<evidence type="ECO:0000313" key="2">
    <source>
        <dbReference type="EMBL" id="PUU74580.1"/>
    </source>
</evidence>
<sequence length="307" mass="33470">MATREEIGLEEAAGGRYDEDLDGFDFAQTAIPNPQASSDSARRMTEPHAGEIPGVIWEEERQDDPELVHQQKYTMHQGVWKALSLNPDSGGVRYASAKPFDDVVLQHPICPPPKGRHHTSIFHGATESSEGGVHFGSVSYAIMEPFNDGVVRHPIYPPPKGRPHTSIFHGATESSEGGIPGALGMRSRSPLTTAFYAIPSIQHQKDVPIQILGAIGMQSRNPLTTAFYTIPSVHRQKGVPIRAFSMALHSLLKGGLLYQIPGALGMRSRSPLTMAFYAIPSVHHQKDVPIHIFSMALQSLLKGGSLY</sequence>
<protein>
    <submittedName>
        <fullName evidence="2">Uncharacterized protein</fullName>
    </submittedName>
</protein>
<proteinExistence type="predicted"/>
<dbReference type="EMBL" id="NESQ01000290">
    <property type="protein sequence ID" value="PUU74580.1"/>
    <property type="molecule type" value="Genomic_DNA"/>
</dbReference>
<dbReference type="AlphaFoldDB" id="A0A2T6ZGF5"/>
<name>A0A2T6ZGF5_TUBBO</name>